<protein>
    <submittedName>
        <fullName evidence="7">ABC transporter permease</fullName>
    </submittedName>
</protein>
<proteinExistence type="predicted"/>
<evidence type="ECO:0000313" key="7">
    <source>
        <dbReference type="EMBL" id="MDC3421118.1"/>
    </source>
</evidence>
<evidence type="ECO:0000259" key="6">
    <source>
        <dbReference type="Pfam" id="PF12698"/>
    </source>
</evidence>
<feature type="transmembrane region" description="Helical" evidence="5">
    <location>
        <begin position="21"/>
        <end position="39"/>
    </location>
</feature>
<dbReference type="InterPro" id="IPR013525">
    <property type="entry name" value="ABC2_TM"/>
</dbReference>
<sequence length="237" mass="26466">MSFSLKRVYAIFNKDIKDVSKNMFVLSTVIMPIILAFVFTQSEQVPLGTHYFIINLTFVSITVFVQGAIIAEEKEKNTLRGLMMSPATTIEIITGKSGLSALLTVISLVACMRITGYEFVNEPAIYFAFFMSLILYLAMGTLLGLLTRTVMEASLVLMPLLFVFGMGTLLLEFIANYPNLAFLEYLPNYQLQFLAETVNAGQAFTDVIGYLIVIAAWMVILCILTVVVYRKRVIDGK</sequence>
<reference evidence="7" key="1">
    <citation type="submission" date="2022-06" db="EMBL/GenBank/DDBJ databases">
        <title>Aquibacillus sp. a new bacterium isolated from soil saline samples.</title>
        <authorList>
            <person name="Galisteo C."/>
            <person name="De La Haba R."/>
            <person name="Sanchez-Porro C."/>
            <person name="Ventosa A."/>
        </authorList>
    </citation>
    <scope>NUCLEOTIDE SEQUENCE</scope>
    <source>
        <strain evidence="7">JCM 12387</strain>
    </source>
</reference>
<comment type="caution">
    <text evidence="7">The sequence shown here is derived from an EMBL/GenBank/DDBJ whole genome shotgun (WGS) entry which is preliminary data.</text>
</comment>
<dbReference type="GO" id="GO:0140359">
    <property type="term" value="F:ABC-type transporter activity"/>
    <property type="evidence" value="ECO:0007669"/>
    <property type="project" value="InterPro"/>
</dbReference>
<gene>
    <name evidence="7" type="ORF">NC661_12135</name>
</gene>
<evidence type="ECO:0000256" key="3">
    <source>
        <dbReference type="ARBA" id="ARBA00022989"/>
    </source>
</evidence>
<dbReference type="EMBL" id="JAMQJZ010000009">
    <property type="protein sequence ID" value="MDC3421118.1"/>
    <property type="molecule type" value="Genomic_DNA"/>
</dbReference>
<feature type="transmembrane region" description="Helical" evidence="5">
    <location>
        <begin position="153"/>
        <end position="175"/>
    </location>
</feature>
<dbReference type="Proteomes" id="UP001145072">
    <property type="component" value="Unassembled WGS sequence"/>
</dbReference>
<comment type="subcellular location">
    <subcellularLocation>
        <location evidence="1">Membrane</location>
        <topology evidence="1">Multi-pass membrane protein</topology>
    </subcellularLocation>
</comment>
<dbReference type="RefSeq" id="WP_259871820.1">
    <property type="nucleotide sequence ID" value="NZ_JAMQJZ010000009.1"/>
</dbReference>
<feature type="transmembrane region" description="Helical" evidence="5">
    <location>
        <begin position="124"/>
        <end position="146"/>
    </location>
</feature>
<dbReference type="Pfam" id="PF12698">
    <property type="entry name" value="ABC2_membrane_3"/>
    <property type="match status" value="1"/>
</dbReference>
<feature type="transmembrane region" description="Helical" evidence="5">
    <location>
        <begin position="92"/>
        <end position="112"/>
    </location>
</feature>
<feature type="transmembrane region" description="Helical" evidence="5">
    <location>
        <begin position="51"/>
        <end position="71"/>
    </location>
</feature>
<accession>A0A9X4AK81</accession>
<feature type="transmembrane region" description="Helical" evidence="5">
    <location>
        <begin position="207"/>
        <end position="229"/>
    </location>
</feature>
<keyword evidence="8" id="KW-1185">Reference proteome</keyword>
<name>A0A9X4AK81_9BACI</name>
<organism evidence="7 8">
    <name type="scientific">Aquibacillus koreensis</name>
    <dbReference type="NCBI Taxonomy" id="279446"/>
    <lineage>
        <taxon>Bacteria</taxon>
        <taxon>Bacillati</taxon>
        <taxon>Bacillota</taxon>
        <taxon>Bacilli</taxon>
        <taxon>Bacillales</taxon>
        <taxon>Bacillaceae</taxon>
        <taxon>Aquibacillus</taxon>
    </lineage>
</organism>
<feature type="domain" description="ABC-2 type transporter transmembrane" evidence="6">
    <location>
        <begin position="50"/>
        <end position="226"/>
    </location>
</feature>
<dbReference type="GO" id="GO:0016020">
    <property type="term" value="C:membrane"/>
    <property type="evidence" value="ECO:0007669"/>
    <property type="project" value="UniProtKB-SubCell"/>
</dbReference>
<evidence type="ECO:0000256" key="5">
    <source>
        <dbReference type="SAM" id="Phobius"/>
    </source>
</evidence>
<evidence type="ECO:0000256" key="4">
    <source>
        <dbReference type="ARBA" id="ARBA00023136"/>
    </source>
</evidence>
<keyword evidence="2 5" id="KW-0812">Transmembrane</keyword>
<keyword evidence="3 5" id="KW-1133">Transmembrane helix</keyword>
<evidence type="ECO:0000256" key="2">
    <source>
        <dbReference type="ARBA" id="ARBA00022692"/>
    </source>
</evidence>
<keyword evidence="4 5" id="KW-0472">Membrane</keyword>
<evidence type="ECO:0000256" key="1">
    <source>
        <dbReference type="ARBA" id="ARBA00004141"/>
    </source>
</evidence>
<dbReference type="AlphaFoldDB" id="A0A9X4AK81"/>
<evidence type="ECO:0000313" key="8">
    <source>
        <dbReference type="Proteomes" id="UP001145072"/>
    </source>
</evidence>